<accession>A0A1B6MPE9</accession>
<dbReference type="Gene3D" id="3.30.40.10">
    <property type="entry name" value="Zinc/RING finger domain, C3HC4 (zinc finger)"/>
    <property type="match status" value="1"/>
</dbReference>
<dbReference type="EMBL" id="GEBQ01002216">
    <property type="protein sequence ID" value="JAT37761.1"/>
    <property type="molecule type" value="Transcribed_RNA"/>
</dbReference>
<reference evidence="5" key="1">
    <citation type="submission" date="2015-11" db="EMBL/GenBank/DDBJ databases">
        <title>De novo transcriptome assembly of four potential Pierce s Disease insect vectors from Arizona vineyards.</title>
        <authorList>
            <person name="Tassone E.E."/>
        </authorList>
    </citation>
    <scope>NUCLEOTIDE SEQUENCE</scope>
</reference>
<evidence type="ECO:0000256" key="1">
    <source>
        <dbReference type="ARBA" id="ARBA00022771"/>
    </source>
</evidence>
<dbReference type="InterPro" id="IPR001841">
    <property type="entry name" value="Znf_RING"/>
</dbReference>
<evidence type="ECO:0000256" key="3">
    <source>
        <dbReference type="PROSITE-ProRule" id="PRU00175"/>
    </source>
</evidence>
<evidence type="ECO:0000256" key="2">
    <source>
        <dbReference type="ARBA" id="ARBA00022833"/>
    </source>
</evidence>
<gene>
    <name evidence="5" type="ORF">g.29134</name>
</gene>
<sequence>MEDFTPEQLRSMFQKMLEITACAVCLETVTGSDAVLCVNEHMLCGRCKQDLAQCPTCSQQFCAVKPQRTLVQVLGTLPHRCCHNNCNQYISKDTDHETYCGWRPTQCKVCDETVPGKDIYDHVVKNHYNYCFDTDYLPSKYPDGNKIGSFTAFFKVSGHTLWEKTKHDPLKHVLTMSYHYVPNGVPNCDIFVEKEFKSTSTIFKSKFQLNPNPETDTQQENIITIPKFMLSKFMSEDGKDLVCTTNVTFD</sequence>
<evidence type="ECO:0000313" key="5">
    <source>
        <dbReference type="EMBL" id="JAT37761.1"/>
    </source>
</evidence>
<keyword evidence="2" id="KW-0862">Zinc</keyword>
<name>A0A1B6MPE9_9HEMI</name>
<dbReference type="InterPro" id="IPR013083">
    <property type="entry name" value="Znf_RING/FYVE/PHD"/>
</dbReference>
<proteinExistence type="predicted"/>
<evidence type="ECO:0000259" key="4">
    <source>
        <dbReference type="PROSITE" id="PS50089"/>
    </source>
</evidence>
<feature type="domain" description="RING-type" evidence="4">
    <location>
        <begin position="22"/>
        <end position="58"/>
    </location>
</feature>
<dbReference type="GO" id="GO:0008270">
    <property type="term" value="F:zinc ion binding"/>
    <property type="evidence" value="ECO:0007669"/>
    <property type="project" value="UniProtKB-KW"/>
</dbReference>
<organism evidence="5">
    <name type="scientific">Graphocephala atropunctata</name>
    <dbReference type="NCBI Taxonomy" id="36148"/>
    <lineage>
        <taxon>Eukaryota</taxon>
        <taxon>Metazoa</taxon>
        <taxon>Ecdysozoa</taxon>
        <taxon>Arthropoda</taxon>
        <taxon>Hexapoda</taxon>
        <taxon>Insecta</taxon>
        <taxon>Pterygota</taxon>
        <taxon>Neoptera</taxon>
        <taxon>Paraneoptera</taxon>
        <taxon>Hemiptera</taxon>
        <taxon>Auchenorrhyncha</taxon>
        <taxon>Membracoidea</taxon>
        <taxon>Cicadellidae</taxon>
        <taxon>Cicadellinae</taxon>
        <taxon>Cicadellini</taxon>
        <taxon>Graphocephala</taxon>
    </lineage>
</organism>
<dbReference type="AlphaFoldDB" id="A0A1B6MPE9"/>
<protein>
    <recommendedName>
        <fullName evidence="4">RING-type domain-containing protein</fullName>
    </recommendedName>
</protein>
<keyword evidence="1 3" id="KW-0479">Metal-binding</keyword>
<dbReference type="PROSITE" id="PS50089">
    <property type="entry name" value="ZF_RING_2"/>
    <property type="match status" value="1"/>
</dbReference>
<keyword evidence="1 3" id="KW-0863">Zinc-finger</keyword>